<dbReference type="PROSITE" id="PS51683">
    <property type="entry name" value="SAM_OMT_II"/>
    <property type="match status" value="1"/>
</dbReference>
<evidence type="ECO:0000313" key="6">
    <source>
        <dbReference type="Proteomes" id="UP000197138"/>
    </source>
</evidence>
<dbReference type="GO" id="GO:0008171">
    <property type="term" value="F:O-methyltransferase activity"/>
    <property type="evidence" value="ECO:0007669"/>
    <property type="project" value="InterPro"/>
</dbReference>
<organism evidence="5 6">
    <name type="scientific">Punica granatum</name>
    <name type="common">Pomegranate</name>
    <dbReference type="NCBI Taxonomy" id="22663"/>
    <lineage>
        <taxon>Eukaryota</taxon>
        <taxon>Viridiplantae</taxon>
        <taxon>Streptophyta</taxon>
        <taxon>Embryophyta</taxon>
        <taxon>Tracheophyta</taxon>
        <taxon>Spermatophyta</taxon>
        <taxon>Magnoliopsida</taxon>
        <taxon>eudicotyledons</taxon>
        <taxon>Gunneridae</taxon>
        <taxon>Pentapetalae</taxon>
        <taxon>rosids</taxon>
        <taxon>malvids</taxon>
        <taxon>Myrtales</taxon>
        <taxon>Lythraceae</taxon>
        <taxon>Punica</taxon>
    </lineage>
</organism>
<dbReference type="AlphaFoldDB" id="A0A218Y1P2"/>
<dbReference type="EMBL" id="MTKT01000420">
    <property type="protein sequence ID" value="OWM91010.1"/>
    <property type="molecule type" value="Genomic_DNA"/>
</dbReference>
<keyword evidence="3" id="KW-0949">S-adenosyl-L-methionine</keyword>
<keyword evidence="1" id="KW-0489">Methyltransferase</keyword>
<proteinExistence type="predicted"/>
<keyword evidence="2" id="KW-0808">Transferase</keyword>
<dbReference type="InterPro" id="IPR016461">
    <property type="entry name" value="COMT-like"/>
</dbReference>
<dbReference type="InterPro" id="IPR029063">
    <property type="entry name" value="SAM-dependent_MTases_sf"/>
</dbReference>
<evidence type="ECO:0000259" key="4">
    <source>
        <dbReference type="Pfam" id="PF00891"/>
    </source>
</evidence>
<protein>
    <recommendedName>
        <fullName evidence="4">O-methyltransferase C-terminal domain-containing protein</fullName>
    </recommendedName>
</protein>
<reference evidence="6" key="1">
    <citation type="journal article" date="2017" name="Plant J.">
        <title>The pomegranate (Punica granatum L.) genome and the genomics of punicalagin biosynthesis.</title>
        <authorList>
            <person name="Qin G."/>
            <person name="Xu C."/>
            <person name="Ming R."/>
            <person name="Tang H."/>
            <person name="Guyot R."/>
            <person name="Kramer E.M."/>
            <person name="Hu Y."/>
            <person name="Yi X."/>
            <person name="Qi Y."/>
            <person name="Xu X."/>
            <person name="Gao Z."/>
            <person name="Pan H."/>
            <person name="Jian J."/>
            <person name="Tian Y."/>
            <person name="Yue Z."/>
            <person name="Xu Y."/>
        </authorList>
    </citation>
    <scope>NUCLEOTIDE SEQUENCE [LARGE SCALE GENOMIC DNA]</scope>
    <source>
        <strain evidence="6">cv. Dabenzi</strain>
    </source>
</reference>
<name>A0A218Y1P2_PUNGR</name>
<sequence>MREMASKNPIFNKLFNDAMACTTQTIMQAVLVAYKEGFRFIGLLVDVGGVTGGVITEIVKANPHIRGINFDLPHVVATSPAYPGVGHVSGSMFESIPAADAAFLKNVLHDWGDEECVKILKNCKKAIPKNRGKLIIVDVVLQPAIR</sequence>
<evidence type="ECO:0000313" key="5">
    <source>
        <dbReference type="EMBL" id="OWM91010.1"/>
    </source>
</evidence>
<accession>A0A218Y1P2</accession>
<dbReference type="SUPFAM" id="SSF53335">
    <property type="entry name" value="S-adenosyl-L-methionine-dependent methyltransferases"/>
    <property type="match status" value="1"/>
</dbReference>
<evidence type="ECO:0000256" key="3">
    <source>
        <dbReference type="ARBA" id="ARBA00022691"/>
    </source>
</evidence>
<feature type="domain" description="O-methyltransferase C-terminal" evidence="4">
    <location>
        <begin position="4"/>
        <end position="142"/>
    </location>
</feature>
<dbReference type="Gene3D" id="3.40.50.150">
    <property type="entry name" value="Vaccinia Virus protein VP39"/>
    <property type="match status" value="1"/>
</dbReference>
<dbReference type="InterPro" id="IPR001077">
    <property type="entry name" value="COMT_C"/>
</dbReference>
<dbReference type="PANTHER" id="PTHR11746">
    <property type="entry name" value="O-METHYLTRANSFERASE"/>
    <property type="match status" value="1"/>
</dbReference>
<dbReference type="GO" id="GO:0032259">
    <property type="term" value="P:methylation"/>
    <property type="evidence" value="ECO:0007669"/>
    <property type="project" value="UniProtKB-KW"/>
</dbReference>
<comment type="caution">
    <text evidence="5">The sequence shown here is derived from an EMBL/GenBank/DDBJ whole genome shotgun (WGS) entry which is preliminary data.</text>
</comment>
<evidence type="ECO:0000256" key="1">
    <source>
        <dbReference type="ARBA" id="ARBA00022603"/>
    </source>
</evidence>
<gene>
    <name evidence="5" type="ORF">CDL15_Pgr023343</name>
</gene>
<dbReference type="Proteomes" id="UP000197138">
    <property type="component" value="Unassembled WGS sequence"/>
</dbReference>
<evidence type="ECO:0000256" key="2">
    <source>
        <dbReference type="ARBA" id="ARBA00022679"/>
    </source>
</evidence>
<dbReference type="Pfam" id="PF00891">
    <property type="entry name" value="Methyltransf_2"/>
    <property type="match status" value="1"/>
</dbReference>